<dbReference type="EMBL" id="PZQS01000002">
    <property type="protein sequence ID" value="PVD36941.1"/>
    <property type="molecule type" value="Genomic_DNA"/>
</dbReference>
<evidence type="ECO:0000256" key="1">
    <source>
        <dbReference type="ARBA" id="ARBA00004141"/>
    </source>
</evidence>
<feature type="transmembrane region" description="Helical" evidence="6">
    <location>
        <begin position="168"/>
        <end position="188"/>
    </location>
</feature>
<dbReference type="GO" id="GO:0016020">
    <property type="term" value="C:membrane"/>
    <property type="evidence" value="ECO:0007669"/>
    <property type="project" value="UniProtKB-SubCell"/>
</dbReference>
<sequence>MNEKPITSRKNGQTIKEFSWKSSRPITPSLVSSPQAPEKSRRLSSCYVNYENLLKAEGYMTAVMGRVSIVALASVLITYCLFPKLRNLPGVNIVNLTTALFIAEIIFITGEDIQTRWLCSATAAALHYFFLASHCWMNVMSYDVFRTFTSSACILTRIRDKGKYLPRYALYAWGAPLLVIGACVFIDFSHVLPGINIGYGGTWAVAHTHDPWPHPTNASLATTIDMAAAVDHHFGGCHDEQRQRRAWERDVMDSKGNGKERDDHEVAAHPPNETDFRDDNAFKMPDRSCWIQQPLAALFAFGAPILIIFLVNCFLFARTILSIRRTAQLAKLSTRRSSVRNLSGRSDVILYVKMATVMGFTWVFGLASSIISAVVDEPTSEVCMVLHVLGILFPIMNCSQGLFIFFVYVFNRRVLRLYKEKAVEVRKMLLAKKQNVKSAKPSRSKNTIAYIYKE</sequence>
<feature type="transmembrane region" description="Helical" evidence="6">
    <location>
        <begin position="387"/>
        <end position="410"/>
    </location>
</feature>
<dbReference type="InterPro" id="IPR017981">
    <property type="entry name" value="GPCR_2-like_7TM"/>
</dbReference>
<feature type="region of interest" description="Disordered" evidence="5">
    <location>
        <begin position="253"/>
        <end position="278"/>
    </location>
</feature>
<feature type="domain" description="G-protein coupled receptors family 2 profile 2" evidence="7">
    <location>
        <begin position="57"/>
        <end position="412"/>
    </location>
</feature>
<comment type="subcellular location">
    <subcellularLocation>
        <location evidence="1">Membrane</location>
        <topology evidence="1">Multi-pass membrane protein</topology>
    </subcellularLocation>
</comment>
<dbReference type="Pfam" id="PF00002">
    <property type="entry name" value="7tm_2"/>
    <property type="match status" value="2"/>
</dbReference>
<keyword evidence="3 6" id="KW-1133">Transmembrane helix</keyword>
<keyword evidence="2 6" id="KW-0812">Transmembrane</keyword>
<evidence type="ECO:0000256" key="3">
    <source>
        <dbReference type="ARBA" id="ARBA00022989"/>
    </source>
</evidence>
<comment type="caution">
    <text evidence="8">The sequence shown here is derived from an EMBL/GenBank/DDBJ whole genome shotgun (WGS) entry which is preliminary data.</text>
</comment>
<evidence type="ECO:0000313" key="9">
    <source>
        <dbReference type="Proteomes" id="UP000245119"/>
    </source>
</evidence>
<dbReference type="PANTHER" id="PTHR45902">
    <property type="entry name" value="LATROPHILIN RECEPTOR-LIKE PROTEIN A"/>
    <property type="match status" value="1"/>
</dbReference>
<evidence type="ECO:0000313" key="8">
    <source>
        <dbReference type="EMBL" id="PVD36941.1"/>
    </source>
</evidence>
<dbReference type="Gene3D" id="1.20.1070.10">
    <property type="entry name" value="Rhodopsin 7-helix transmembrane proteins"/>
    <property type="match status" value="1"/>
</dbReference>
<gene>
    <name evidence="8" type="ORF">C0Q70_03934</name>
</gene>
<dbReference type="PROSITE" id="PS50261">
    <property type="entry name" value="G_PROTEIN_RECEP_F2_4"/>
    <property type="match status" value="1"/>
</dbReference>
<dbReference type="GO" id="GO:0007166">
    <property type="term" value="P:cell surface receptor signaling pathway"/>
    <property type="evidence" value="ECO:0007669"/>
    <property type="project" value="InterPro"/>
</dbReference>
<feature type="transmembrane region" description="Helical" evidence="6">
    <location>
        <begin position="350"/>
        <end position="375"/>
    </location>
</feature>
<feature type="transmembrane region" description="Helical" evidence="6">
    <location>
        <begin position="89"/>
        <end position="109"/>
    </location>
</feature>
<dbReference type="CDD" id="cd15039">
    <property type="entry name" value="7tmB3_Methuselah-like"/>
    <property type="match status" value="1"/>
</dbReference>
<dbReference type="PANTHER" id="PTHR45902:SF4">
    <property type="entry name" value="G-PROTEIN COUPLED RECEPTORS FAMILY 2 PROFILE 2 DOMAIN-CONTAINING PROTEIN"/>
    <property type="match status" value="1"/>
</dbReference>
<evidence type="ECO:0000256" key="6">
    <source>
        <dbReference type="SAM" id="Phobius"/>
    </source>
</evidence>
<accession>A0A2T7PU36</accession>
<dbReference type="OrthoDB" id="6134459at2759"/>
<evidence type="ECO:0000256" key="2">
    <source>
        <dbReference type="ARBA" id="ARBA00022692"/>
    </source>
</evidence>
<evidence type="ECO:0000256" key="5">
    <source>
        <dbReference type="SAM" id="MobiDB-lite"/>
    </source>
</evidence>
<dbReference type="InterPro" id="IPR000832">
    <property type="entry name" value="GPCR_2_secretin-like"/>
</dbReference>
<dbReference type="InterPro" id="IPR053231">
    <property type="entry name" value="GPCR_LN-TM7"/>
</dbReference>
<feature type="transmembrane region" description="Helical" evidence="6">
    <location>
        <begin position="59"/>
        <end position="82"/>
    </location>
</feature>
<proteinExistence type="predicted"/>
<reference evidence="8 9" key="1">
    <citation type="submission" date="2018-04" db="EMBL/GenBank/DDBJ databases">
        <title>The genome of golden apple snail Pomacea canaliculata provides insight into stress tolerance and invasive adaptation.</title>
        <authorList>
            <person name="Liu C."/>
            <person name="Liu B."/>
            <person name="Ren Y."/>
            <person name="Zhang Y."/>
            <person name="Wang H."/>
            <person name="Li S."/>
            <person name="Jiang F."/>
            <person name="Yin L."/>
            <person name="Zhang G."/>
            <person name="Qian W."/>
            <person name="Fan W."/>
        </authorList>
    </citation>
    <scope>NUCLEOTIDE SEQUENCE [LARGE SCALE GENOMIC DNA]</scope>
    <source>
        <strain evidence="8">SZHN2017</strain>
        <tissue evidence="8">Muscle</tissue>
    </source>
</reference>
<keyword evidence="4 6" id="KW-0472">Membrane</keyword>
<name>A0A2T7PU36_POMCA</name>
<protein>
    <recommendedName>
        <fullName evidence="7">G-protein coupled receptors family 2 profile 2 domain-containing protein</fullName>
    </recommendedName>
</protein>
<dbReference type="GO" id="GO:0004930">
    <property type="term" value="F:G protein-coupled receptor activity"/>
    <property type="evidence" value="ECO:0007669"/>
    <property type="project" value="InterPro"/>
</dbReference>
<organism evidence="8 9">
    <name type="scientific">Pomacea canaliculata</name>
    <name type="common">Golden apple snail</name>
    <dbReference type="NCBI Taxonomy" id="400727"/>
    <lineage>
        <taxon>Eukaryota</taxon>
        <taxon>Metazoa</taxon>
        <taxon>Spiralia</taxon>
        <taxon>Lophotrochozoa</taxon>
        <taxon>Mollusca</taxon>
        <taxon>Gastropoda</taxon>
        <taxon>Caenogastropoda</taxon>
        <taxon>Architaenioglossa</taxon>
        <taxon>Ampullarioidea</taxon>
        <taxon>Ampullariidae</taxon>
        <taxon>Pomacea</taxon>
    </lineage>
</organism>
<feature type="transmembrane region" description="Helical" evidence="6">
    <location>
        <begin position="115"/>
        <end position="136"/>
    </location>
</feature>
<dbReference type="Proteomes" id="UP000245119">
    <property type="component" value="Linkage Group LG2"/>
</dbReference>
<keyword evidence="9" id="KW-1185">Reference proteome</keyword>
<evidence type="ECO:0000256" key="4">
    <source>
        <dbReference type="ARBA" id="ARBA00023136"/>
    </source>
</evidence>
<evidence type="ECO:0000259" key="7">
    <source>
        <dbReference type="PROSITE" id="PS50261"/>
    </source>
</evidence>
<feature type="transmembrane region" description="Helical" evidence="6">
    <location>
        <begin position="295"/>
        <end position="317"/>
    </location>
</feature>
<dbReference type="AlphaFoldDB" id="A0A2T7PU36"/>